<dbReference type="AlphaFoldDB" id="A0A7T4JU44"/>
<proteinExistence type="predicted"/>
<dbReference type="RefSeq" id="WP_084037009.1">
    <property type="nucleotide sequence ID" value="NZ_CP066007.1"/>
</dbReference>
<evidence type="ECO:0000313" key="2">
    <source>
        <dbReference type="Proteomes" id="UP000596145"/>
    </source>
</evidence>
<accession>A0A7T4JU44</accession>
<dbReference type="Proteomes" id="UP000596145">
    <property type="component" value="Chromosome"/>
</dbReference>
<evidence type="ECO:0000313" key="1">
    <source>
        <dbReference type="EMBL" id="QQB45479.1"/>
    </source>
</evidence>
<organism evidence="1 2">
    <name type="scientific">Corynebacterium glucuronolyticum</name>
    <dbReference type="NCBI Taxonomy" id="39791"/>
    <lineage>
        <taxon>Bacteria</taxon>
        <taxon>Bacillati</taxon>
        <taxon>Actinomycetota</taxon>
        <taxon>Actinomycetes</taxon>
        <taxon>Mycobacteriales</taxon>
        <taxon>Corynebacteriaceae</taxon>
        <taxon>Corynebacterium</taxon>
    </lineage>
</organism>
<reference evidence="1 2" key="1">
    <citation type="submission" date="2020-12" db="EMBL/GenBank/DDBJ databases">
        <title>FDA dAtabase for Regulatory Grade micrObial Sequences (FDA-ARGOS): Supporting development and validation of Infectious Disease Dx tests.</title>
        <authorList>
            <person name="Sproer C."/>
            <person name="Gronow S."/>
            <person name="Severitt S."/>
            <person name="Schroder I."/>
            <person name="Tallon L."/>
            <person name="Sadzewicz L."/>
            <person name="Zhao X."/>
            <person name="Boylan J."/>
            <person name="Ott S."/>
            <person name="Bowen H."/>
            <person name="Vavikolanu K."/>
            <person name="Mehta A."/>
            <person name="Aluvathingal J."/>
            <person name="Nadendla S."/>
            <person name="Lowell S."/>
            <person name="Myers T."/>
            <person name="Yan Y."/>
            <person name="Sichtig H."/>
        </authorList>
    </citation>
    <scope>NUCLEOTIDE SEQUENCE [LARGE SCALE GENOMIC DNA]</scope>
    <source>
        <strain evidence="1 2">FDAARGOS_1053</strain>
    </source>
</reference>
<sequence length="1170" mass="126559">MSTGAQQSPIADPNDSLLGWASQTELRLASTLKDNDWFTEAGLDHDECEAIEKFYGTFLGRQLDFGADFSVLIASTPALTVTTLVYRASRMVEAESLFTEYFGGLGIVGTEGASEDYLRENISGLVAKVGLTTIPDCDPITLLTLHAGITSDEVPTLLEAMDAAEDSSDNAGITAECPQLTAGADVAPQRVEEIIEAVRGLRQHTVDHPGTWQMEDDTEAPILVQEKVFAELAERPVGTENRRDAVGAGHREERPRLVLNLEQGKVCVRLPEQILDPGDNVISWRVSVGGTTEVFRTNRPWGSTRNLTESLDLTLRHQVREIQVADVTNQHTWVVPVVNNDDPLLVFSTRGQNLTAKQSLHHGELACVCPADGTLIDVVTGKELPVEEVFDVEGWNGWEGRILDCSSADSIQLLRSGEAPSPMKAVRSIDPRQRVVFTEPEGILPDVHSSTDLPVHTESLVVEFPPTQSGTTEQWYLTISAYAGADQQGTEIAPTEPLEVPAEGGIFDVFDPEVYDAPWVGEFLVRIRGPRGESFRHEYALVEGATAFVEGSGPSLRIPAKGGLSTASLHVQPGEKDFDVTPQVVDVAPEEAGAFFTVETDEGTTMPMRFFPSRLRFQLPIKECGPIWRTTRIVTPAADIDTTGRIRVRATGEIGKPQVTVRNRTGAPVRTLNLNPEDMRTYSAELSPLGTGLVGVNGGRIEFEWTDPGTDRRVSVNIAILDSTPVATGAEIHGSTLELIDFAAQTINETPRQLAAWVWPDTAPWVNAVTLPVEDGKVELPESYQQTGQLSVYLHTPDPFNTVRPPLTPPSTSLTVTQEGHFPSSHPGFDELSAFLAGETDNPPADPSIMPVLWDSAITEGVSRKAIVSVFTAHPAAALAGLSASLIPAEKQPSRIIASGLITSLFNNGEVATEMHRAPWIGALQLIGQLRASIAVDTAADGDDEATQEEAEAPAVGAETQVLDPKEKKKVIARLKEVGGKRLVETLATGRDATLDTACVDKGIVQISHMDPAQQETLLSMFFSSAEIVPGPILEDSTRLLAVYETFKHREELNVLLADQQMIKAAVALLRGLRGANRQLYTSARIRFDKLDGVDTENRDNVWALAPVVSLVFALAARMHAYGLIGKSKQLTQASRGWAKLATIVPELVTGDIVSAEAMVCAVTYPGIVG</sequence>
<dbReference type="EMBL" id="CP066007">
    <property type="protein sequence ID" value="QQB45479.1"/>
    <property type="molecule type" value="Genomic_DNA"/>
</dbReference>
<dbReference type="OrthoDB" id="3886596at2"/>
<name>A0A7T4JU44_9CORY</name>
<gene>
    <name evidence="1" type="ORF">I6I10_08085</name>
</gene>
<dbReference type="GeneID" id="92760366"/>
<protein>
    <submittedName>
        <fullName evidence="1">Uncharacterized protein</fullName>
    </submittedName>
</protein>